<evidence type="ECO:0000313" key="1">
    <source>
        <dbReference type="Proteomes" id="UP000887565"/>
    </source>
</evidence>
<dbReference type="WBParaSite" id="nRc.2.0.1.t40196-RA">
    <property type="protein sequence ID" value="nRc.2.0.1.t40196-RA"/>
    <property type="gene ID" value="nRc.2.0.1.g40196"/>
</dbReference>
<keyword evidence="1" id="KW-1185">Reference proteome</keyword>
<accession>A0A915KN32</accession>
<name>A0A915KN32_ROMCU</name>
<sequence length="60" mass="7215">MLYCRLRKSESLRVCNLHSKYIYSTHLTMKRINDKSQILWMYSFDDLLNNVITILISNAF</sequence>
<protein>
    <submittedName>
        <fullName evidence="2">Uncharacterized protein</fullName>
    </submittedName>
</protein>
<dbReference type="AlphaFoldDB" id="A0A915KN32"/>
<organism evidence="1 2">
    <name type="scientific">Romanomermis culicivorax</name>
    <name type="common">Nematode worm</name>
    <dbReference type="NCBI Taxonomy" id="13658"/>
    <lineage>
        <taxon>Eukaryota</taxon>
        <taxon>Metazoa</taxon>
        <taxon>Ecdysozoa</taxon>
        <taxon>Nematoda</taxon>
        <taxon>Enoplea</taxon>
        <taxon>Dorylaimia</taxon>
        <taxon>Mermithida</taxon>
        <taxon>Mermithoidea</taxon>
        <taxon>Mermithidae</taxon>
        <taxon>Romanomermis</taxon>
    </lineage>
</organism>
<proteinExistence type="predicted"/>
<evidence type="ECO:0000313" key="2">
    <source>
        <dbReference type="WBParaSite" id="nRc.2.0.1.t40196-RA"/>
    </source>
</evidence>
<reference evidence="2" key="1">
    <citation type="submission" date="2022-11" db="UniProtKB">
        <authorList>
            <consortium name="WormBaseParasite"/>
        </authorList>
    </citation>
    <scope>IDENTIFICATION</scope>
</reference>
<dbReference type="Proteomes" id="UP000887565">
    <property type="component" value="Unplaced"/>
</dbReference>